<dbReference type="RefSeq" id="WP_150403221.1">
    <property type="nucleotide sequence ID" value="NZ_JBHJYQ010000004.1"/>
</dbReference>
<comment type="caution">
    <text evidence="3">The sequence shown here is derived from an EMBL/GenBank/DDBJ whole genome shotgun (WGS) entry which is preliminary data.</text>
</comment>
<gene>
    <name evidence="3" type="ORF">F3087_18525</name>
</gene>
<dbReference type="Proteomes" id="UP000323876">
    <property type="component" value="Unassembled WGS sequence"/>
</dbReference>
<dbReference type="OrthoDB" id="4568958at2"/>
<keyword evidence="4" id="KW-1185">Reference proteome</keyword>
<evidence type="ECO:0008006" key="5">
    <source>
        <dbReference type="Google" id="ProtNLM"/>
    </source>
</evidence>
<feature type="region of interest" description="Disordered" evidence="1">
    <location>
        <begin position="111"/>
        <end position="153"/>
    </location>
</feature>
<accession>A0A5N0EJV1</accession>
<sequence length="153" mass="16144">MTKTLLLLLGILAASTVPAQTAQATPIESLPIGTWTGLVKVSEDPPHEAIFQFTESGKICLTFGHPGDASGSGTGTWQEAGHNRFTFELTHDVILPDGTLAAYVSVQHTAKQNRDKFSSSGDTQVTDPAGNPVRSGPSSIEATRTSKHTPTCK</sequence>
<name>A0A5N0EJV1_9NOCA</name>
<dbReference type="EMBL" id="VXLC01000006">
    <property type="protein sequence ID" value="KAA8887651.1"/>
    <property type="molecule type" value="Genomic_DNA"/>
</dbReference>
<reference evidence="3 4" key="1">
    <citation type="submission" date="2019-09" db="EMBL/GenBank/DDBJ databases">
        <authorList>
            <person name="Wang X."/>
        </authorList>
    </citation>
    <scope>NUCLEOTIDE SEQUENCE [LARGE SCALE GENOMIC DNA]</scope>
    <source>
        <strain evidence="3 4">CICC 11023</strain>
    </source>
</reference>
<dbReference type="AlphaFoldDB" id="A0A5N0EJV1"/>
<evidence type="ECO:0000256" key="1">
    <source>
        <dbReference type="SAM" id="MobiDB-lite"/>
    </source>
</evidence>
<organism evidence="3 4">
    <name type="scientific">Nocardia colli</name>
    <dbReference type="NCBI Taxonomy" id="2545717"/>
    <lineage>
        <taxon>Bacteria</taxon>
        <taxon>Bacillati</taxon>
        <taxon>Actinomycetota</taxon>
        <taxon>Actinomycetes</taxon>
        <taxon>Mycobacteriales</taxon>
        <taxon>Nocardiaceae</taxon>
        <taxon>Nocardia</taxon>
    </lineage>
</organism>
<proteinExistence type="predicted"/>
<feature type="chain" id="PRO_5038425431" description="Lipocalin-like domain-containing protein" evidence="2">
    <location>
        <begin position="20"/>
        <end position="153"/>
    </location>
</feature>
<feature type="signal peptide" evidence="2">
    <location>
        <begin position="1"/>
        <end position="19"/>
    </location>
</feature>
<evidence type="ECO:0000313" key="4">
    <source>
        <dbReference type="Proteomes" id="UP000323876"/>
    </source>
</evidence>
<protein>
    <recommendedName>
        <fullName evidence="5">Lipocalin-like domain-containing protein</fullName>
    </recommendedName>
</protein>
<feature type="compositionally biased region" description="Polar residues" evidence="1">
    <location>
        <begin position="136"/>
        <end position="153"/>
    </location>
</feature>
<evidence type="ECO:0000313" key="3">
    <source>
        <dbReference type="EMBL" id="KAA8887651.1"/>
    </source>
</evidence>
<evidence type="ECO:0000256" key="2">
    <source>
        <dbReference type="SAM" id="SignalP"/>
    </source>
</evidence>
<keyword evidence="2" id="KW-0732">Signal</keyword>